<dbReference type="GO" id="GO:0030170">
    <property type="term" value="F:pyridoxal phosphate binding"/>
    <property type="evidence" value="ECO:0007669"/>
    <property type="project" value="InterPro"/>
</dbReference>
<dbReference type="InterPro" id="IPR049943">
    <property type="entry name" value="Ser_HO-MeTrfase-like"/>
</dbReference>
<dbReference type="FunFam" id="3.90.1150.10:FF:000114">
    <property type="entry name" value="Serine hydroxymethyltransferase"/>
    <property type="match status" value="1"/>
</dbReference>
<dbReference type="EMBL" id="DTFF01000046">
    <property type="protein sequence ID" value="HGI87809.1"/>
    <property type="molecule type" value="Genomic_DNA"/>
</dbReference>
<feature type="modified residue" description="N6-(pyridoxal phosphate)lysine" evidence="8">
    <location>
        <position position="227"/>
    </location>
</feature>
<keyword evidence="10" id="KW-0489">Methyltransferase</keyword>
<dbReference type="NCBIfam" id="NF000586">
    <property type="entry name" value="PRK00011.1"/>
    <property type="match status" value="1"/>
</dbReference>
<dbReference type="GO" id="GO:0032259">
    <property type="term" value="P:methylation"/>
    <property type="evidence" value="ECO:0007669"/>
    <property type="project" value="UniProtKB-KW"/>
</dbReference>
<dbReference type="PROSITE" id="PS00096">
    <property type="entry name" value="SHMT"/>
    <property type="match status" value="1"/>
</dbReference>
<dbReference type="PANTHER" id="PTHR11680">
    <property type="entry name" value="SERINE HYDROXYMETHYLTRANSFERASE"/>
    <property type="match status" value="1"/>
</dbReference>
<evidence type="ECO:0000256" key="7">
    <source>
        <dbReference type="ARBA" id="ARBA00022898"/>
    </source>
</evidence>
<dbReference type="GO" id="GO:0019264">
    <property type="term" value="P:glycine biosynthetic process from serine"/>
    <property type="evidence" value="ECO:0007669"/>
    <property type="project" value="InterPro"/>
</dbReference>
<protein>
    <submittedName>
        <fullName evidence="10">Serine hydroxymethyltransferase</fullName>
    </submittedName>
</protein>
<evidence type="ECO:0000256" key="5">
    <source>
        <dbReference type="ARBA" id="ARBA00022605"/>
    </source>
</evidence>
<dbReference type="PIRSF" id="PIRSF000412">
    <property type="entry name" value="SHMT"/>
    <property type="match status" value="1"/>
</dbReference>
<dbReference type="InterPro" id="IPR015424">
    <property type="entry name" value="PyrdxlP-dep_Trfase"/>
</dbReference>
<dbReference type="GO" id="GO:0008168">
    <property type="term" value="F:methyltransferase activity"/>
    <property type="evidence" value="ECO:0007669"/>
    <property type="project" value="UniProtKB-KW"/>
</dbReference>
<keyword evidence="5" id="KW-0028">Amino-acid biosynthesis</keyword>
<dbReference type="InterPro" id="IPR019798">
    <property type="entry name" value="Ser_HO-MeTrfase_PLP_BS"/>
</dbReference>
<name>A0A7C4FHD5_9CREN</name>
<dbReference type="PANTHER" id="PTHR11680:SF35">
    <property type="entry name" value="SERINE HYDROXYMETHYLTRANSFERASE 1"/>
    <property type="match status" value="1"/>
</dbReference>
<evidence type="ECO:0000256" key="2">
    <source>
        <dbReference type="ARBA" id="ARBA00006376"/>
    </source>
</evidence>
<dbReference type="InterPro" id="IPR015422">
    <property type="entry name" value="PyrdxlP-dep_Trfase_small"/>
</dbReference>
<accession>A0A7C4FHD5</accession>
<organism evidence="10">
    <name type="scientific">Ignisphaera aggregans</name>
    <dbReference type="NCBI Taxonomy" id="334771"/>
    <lineage>
        <taxon>Archaea</taxon>
        <taxon>Thermoproteota</taxon>
        <taxon>Thermoprotei</taxon>
        <taxon>Desulfurococcales</taxon>
        <taxon>Desulfurococcaceae</taxon>
        <taxon>Ignisphaera</taxon>
    </lineage>
</organism>
<dbReference type="GO" id="GO:0035999">
    <property type="term" value="P:tetrahydrofolate interconversion"/>
    <property type="evidence" value="ECO:0007669"/>
    <property type="project" value="InterPro"/>
</dbReference>
<evidence type="ECO:0000259" key="9">
    <source>
        <dbReference type="Pfam" id="PF00464"/>
    </source>
</evidence>
<gene>
    <name evidence="10" type="ORF">ENV14_05400</name>
</gene>
<keyword evidence="4" id="KW-0554">One-carbon metabolism</keyword>
<comment type="caution">
    <text evidence="10">The sequence shown here is derived from an EMBL/GenBank/DDBJ whole genome shotgun (WGS) entry which is preliminary data.</text>
</comment>
<reference evidence="10" key="1">
    <citation type="journal article" date="2020" name="mSystems">
        <title>Genome- and Community-Level Interaction Insights into Carbon Utilization and Element Cycling Functions of Hydrothermarchaeota in Hydrothermal Sediment.</title>
        <authorList>
            <person name="Zhou Z."/>
            <person name="Liu Y."/>
            <person name="Xu W."/>
            <person name="Pan J."/>
            <person name="Luo Z.H."/>
            <person name="Li M."/>
        </authorList>
    </citation>
    <scope>NUCLEOTIDE SEQUENCE [LARGE SCALE GENOMIC DNA]</scope>
    <source>
        <strain evidence="10">SpSt-732</strain>
    </source>
</reference>
<proteinExistence type="inferred from homology"/>
<evidence type="ECO:0000256" key="6">
    <source>
        <dbReference type="ARBA" id="ARBA00022679"/>
    </source>
</evidence>
<dbReference type="Pfam" id="PF00464">
    <property type="entry name" value="SHMT"/>
    <property type="match status" value="1"/>
</dbReference>
<dbReference type="Gene3D" id="3.90.1150.10">
    <property type="entry name" value="Aspartate Aminotransferase, domain 1"/>
    <property type="match status" value="1"/>
</dbReference>
<comment type="similarity">
    <text evidence="2">Belongs to the SHMT family.</text>
</comment>
<dbReference type="GO" id="GO:0004372">
    <property type="term" value="F:glycine hydroxymethyltransferase activity"/>
    <property type="evidence" value="ECO:0007669"/>
    <property type="project" value="InterPro"/>
</dbReference>
<comment type="cofactor">
    <cofactor evidence="1 8">
        <name>pyridoxal 5'-phosphate</name>
        <dbReference type="ChEBI" id="CHEBI:597326"/>
    </cofactor>
</comment>
<dbReference type="InterPro" id="IPR015421">
    <property type="entry name" value="PyrdxlP-dep_Trfase_major"/>
</dbReference>
<dbReference type="AlphaFoldDB" id="A0A7C4FHD5"/>
<feature type="domain" description="Serine hydroxymethyltransferase-like" evidence="9">
    <location>
        <begin position="8"/>
        <end position="383"/>
    </location>
</feature>
<evidence type="ECO:0000256" key="8">
    <source>
        <dbReference type="PIRSR" id="PIRSR000412-50"/>
    </source>
</evidence>
<dbReference type="GO" id="GO:0005737">
    <property type="term" value="C:cytoplasm"/>
    <property type="evidence" value="ECO:0007669"/>
    <property type="project" value="TreeGrafter"/>
</dbReference>
<evidence type="ECO:0000256" key="1">
    <source>
        <dbReference type="ARBA" id="ARBA00001933"/>
    </source>
</evidence>
<dbReference type="CDD" id="cd00378">
    <property type="entry name" value="SHMT"/>
    <property type="match status" value="1"/>
</dbReference>
<evidence type="ECO:0000256" key="4">
    <source>
        <dbReference type="ARBA" id="ARBA00022563"/>
    </source>
</evidence>
<dbReference type="InterPro" id="IPR039429">
    <property type="entry name" value="SHMT-like_dom"/>
</dbReference>
<keyword evidence="7 8" id="KW-0663">Pyridoxal phosphate</keyword>
<dbReference type="SUPFAM" id="SSF53383">
    <property type="entry name" value="PLP-dependent transferases"/>
    <property type="match status" value="1"/>
</dbReference>
<keyword evidence="6 10" id="KW-0808">Transferase</keyword>
<evidence type="ECO:0000313" key="10">
    <source>
        <dbReference type="EMBL" id="HGI87809.1"/>
    </source>
</evidence>
<dbReference type="InterPro" id="IPR001085">
    <property type="entry name" value="Ser_HO-MeTrfase"/>
</dbReference>
<sequence>MMLPSEISEVLNIVRSHEAWRRLECINLIASENVMSPLAKALYITDMMHRYAEGRPGKRFYQGSRYIDAIEVRASRLLSELFSVEFVEPRAISGTIANAIAFKAMAGVGDVAAVSSINSGAHISHTGRGVLGALGIKQVELPFNVELWNIDVDQAAKIIESVKPRLVVLGASLYLFPHPTKQLVEVAHSVGAGLVHDVAHVLGLIAGGVWPNPVHEGADIATASTHKTFPGPQGGLVMTNREDVFKAISSHVLTFVSNHHIHRLPALAVTAIEMKYFGEVYAKQVVKNAKAFAEALVAEGIPVVAENLGYTRSHMVAVDVRKFGGGAKIAKALEDANIIANKNLLPWDRQEDASNPSGIRFGVQEMTRFGMRERDFEEVAKFIADVVVRGRDPADVRKRVIDFRRGFTKVHYGFDIPEELDKGVRELVNLSI</sequence>
<keyword evidence="3" id="KW-0963">Cytoplasm</keyword>
<dbReference type="Gene3D" id="3.40.640.10">
    <property type="entry name" value="Type I PLP-dependent aspartate aminotransferase-like (Major domain)"/>
    <property type="match status" value="1"/>
</dbReference>
<evidence type="ECO:0000256" key="3">
    <source>
        <dbReference type="ARBA" id="ARBA00022490"/>
    </source>
</evidence>